<evidence type="ECO:0000313" key="1">
    <source>
        <dbReference type="EMBL" id="CAB4159440.1"/>
    </source>
</evidence>
<protein>
    <submittedName>
        <fullName evidence="1">Uncharacterized protein</fullName>
    </submittedName>
</protein>
<proteinExistence type="predicted"/>
<sequence length="158" mass="17738">MDVGYIYLYKPINKSSMKKVFLLRFGVPTPTRGDIMAIDRLGCRDTSAGCGTPFGILSIFGTDKSPAEIAQIFKEVSAECNDNLPVIVWQEGEQVGLNMDPEFFEHFEPMNAEWEREYGSVAIKKCTMSLDDLLDIVAMKGMKALTEEQLTRLKDLSK</sequence>
<accession>A0A6J5NI33</accession>
<reference evidence="1" key="1">
    <citation type="submission" date="2020-04" db="EMBL/GenBank/DDBJ databases">
        <authorList>
            <person name="Chiriac C."/>
            <person name="Salcher M."/>
            <person name="Ghai R."/>
            <person name="Kavagutti S V."/>
        </authorList>
    </citation>
    <scope>NUCLEOTIDE SEQUENCE</scope>
</reference>
<name>A0A6J5NI33_9CAUD</name>
<gene>
    <name evidence="1" type="ORF">UFOVP699_176</name>
</gene>
<organism evidence="1">
    <name type="scientific">uncultured Caudovirales phage</name>
    <dbReference type="NCBI Taxonomy" id="2100421"/>
    <lineage>
        <taxon>Viruses</taxon>
        <taxon>Duplodnaviria</taxon>
        <taxon>Heunggongvirae</taxon>
        <taxon>Uroviricota</taxon>
        <taxon>Caudoviricetes</taxon>
        <taxon>Peduoviridae</taxon>
        <taxon>Maltschvirus</taxon>
        <taxon>Maltschvirus maltsch</taxon>
    </lineage>
</organism>
<dbReference type="EMBL" id="LR796670">
    <property type="protein sequence ID" value="CAB4159440.1"/>
    <property type="molecule type" value="Genomic_DNA"/>
</dbReference>